<dbReference type="SUPFAM" id="SSF55874">
    <property type="entry name" value="ATPase domain of HSP90 chaperone/DNA topoisomerase II/histidine kinase"/>
    <property type="match status" value="1"/>
</dbReference>
<evidence type="ECO:0000256" key="5">
    <source>
        <dbReference type="ARBA" id="ARBA00022777"/>
    </source>
</evidence>
<dbReference type="CDD" id="cd16917">
    <property type="entry name" value="HATPase_UhpB-NarQ-NarX-like"/>
    <property type="match status" value="1"/>
</dbReference>
<evidence type="ECO:0000313" key="12">
    <source>
        <dbReference type="Proteomes" id="UP000183496"/>
    </source>
</evidence>
<evidence type="ECO:0000256" key="8">
    <source>
        <dbReference type="ARBA" id="ARBA00023136"/>
    </source>
</evidence>
<dbReference type="InterPro" id="IPR011990">
    <property type="entry name" value="TPR-like_helical_dom_sf"/>
</dbReference>
<proteinExistence type="predicted"/>
<gene>
    <name evidence="11" type="ORF">SAMN04488089_10218</name>
</gene>
<evidence type="ECO:0000256" key="1">
    <source>
        <dbReference type="ARBA" id="ARBA00004651"/>
    </source>
</evidence>
<dbReference type="Gene3D" id="3.30.565.10">
    <property type="entry name" value="Histidine kinase-like ATPase, C-terminal domain"/>
    <property type="match status" value="1"/>
</dbReference>
<dbReference type="GO" id="GO:0016301">
    <property type="term" value="F:kinase activity"/>
    <property type="evidence" value="ECO:0007669"/>
    <property type="project" value="UniProtKB-KW"/>
</dbReference>
<organism evidence="11 12">
    <name type="scientific">Myroides profundi</name>
    <dbReference type="NCBI Taxonomy" id="480520"/>
    <lineage>
        <taxon>Bacteria</taxon>
        <taxon>Pseudomonadati</taxon>
        <taxon>Bacteroidota</taxon>
        <taxon>Flavobacteriia</taxon>
        <taxon>Flavobacteriales</taxon>
        <taxon>Flavobacteriaceae</taxon>
        <taxon>Myroides</taxon>
    </lineage>
</organism>
<name>A0AAJ4W1S7_MYRPR</name>
<sequence length="671" mass="77658">MSKSLYLIFSCWILVFFMTNCDGVKKNDLLHKTIKDYLNVYNPNAVDSLMLKKADSIGKLILLLPNSSSNRELIREYIATTKANKQYCDQLYDYAVEDNDSINIAQAYLLTGQHYLSTQLFDSAYYYFNKAEKLYLEKTDSLNISYIYYIKAHVLNKNGVYSDAEKLILQSISYNTKATSSKSRYQQYFTIGDVFSGLGMYDDALHFYEQAFNLLLDKTTILEESEAYINLSKTYLVDNVAKVYIKQKRYLEAKNLLLEGIGEYINFTDITSERYYAYLAISLAFVKLKTNDYKGVTALIDHSVDIGRKNKNRVIVHRAELVLAEYYFLTQQSKLALPLIERVLGEVRNVGDFESQLKALELLISYDLERSDIFFLEHLRISKMYKGEEGLVKNSFMKIKQEADSLSELNKALLERNKLLSIISISLLVIISIGFFLYLYHLKIRKVGLIKMFQRDTEHYYNSVINVQKYLTLAKDGERTVIAKELNDKVINRLFATRFTLAQLQKEEIKIHKDILVNEILEVESYIRNVSHSLVNEDSAKVQDFKQLIIELIIVQNRRSDIDFSIEIDSKLDLEALDHRKRINIYRSIQEVLLNVVLHSNASKCVVYIKSKTPVSFEISIIDNGEGFESRLVKKGNGLSNVKRRIGIIEGKLFIISKKQKGTKVFFIIFF</sequence>
<evidence type="ECO:0000256" key="7">
    <source>
        <dbReference type="ARBA" id="ARBA00023012"/>
    </source>
</evidence>
<keyword evidence="7" id="KW-0902">Two-component regulatory system</keyword>
<dbReference type="SMART" id="SM00028">
    <property type="entry name" value="TPR"/>
    <property type="match status" value="4"/>
</dbReference>
<evidence type="ECO:0000256" key="3">
    <source>
        <dbReference type="ARBA" id="ARBA00022679"/>
    </source>
</evidence>
<dbReference type="InterPro" id="IPR050482">
    <property type="entry name" value="Sensor_HK_TwoCompSys"/>
</dbReference>
<keyword evidence="5 11" id="KW-0418">Kinase</keyword>
<dbReference type="Proteomes" id="UP000183496">
    <property type="component" value="Unassembled WGS sequence"/>
</dbReference>
<protein>
    <submittedName>
        <fullName evidence="11">Signal transduction histidine kinase</fullName>
    </submittedName>
</protein>
<dbReference type="PANTHER" id="PTHR24421">
    <property type="entry name" value="NITRATE/NITRITE SENSOR PROTEIN NARX-RELATED"/>
    <property type="match status" value="1"/>
</dbReference>
<reference evidence="11 12" key="1">
    <citation type="submission" date="2016-10" db="EMBL/GenBank/DDBJ databases">
        <authorList>
            <person name="Varghese N."/>
            <person name="Submissions S."/>
        </authorList>
    </citation>
    <scope>NUCLEOTIDE SEQUENCE [LARGE SCALE GENOMIC DNA]</scope>
    <source>
        <strain evidence="12">DSM 19823 / KCTC 23066 / CCTCC M 208030 / D25</strain>
    </source>
</reference>
<keyword evidence="12" id="KW-1185">Reference proteome</keyword>
<keyword evidence="3" id="KW-0808">Transferase</keyword>
<evidence type="ECO:0000256" key="9">
    <source>
        <dbReference type="PROSITE-ProRule" id="PRU00339"/>
    </source>
</evidence>
<dbReference type="InterPro" id="IPR036890">
    <property type="entry name" value="HATPase_C_sf"/>
</dbReference>
<evidence type="ECO:0000256" key="10">
    <source>
        <dbReference type="SAM" id="Phobius"/>
    </source>
</evidence>
<keyword evidence="8 10" id="KW-0472">Membrane</keyword>
<evidence type="ECO:0000313" key="11">
    <source>
        <dbReference type="EMBL" id="SEQ19108.1"/>
    </source>
</evidence>
<keyword evidence="4 10" id="KW-0812">Transmembrane</keyword>
<comment type="caution">
    <text evidence="11">The sequence shown here is derived from an EMBL/GenBank/DDBJ whole genome shotgun (WGS) entry which is preliminary data.</text>
</comment>
<dbReference type="InterPro" id="IPR019734">
    <property type="entry name" value="TPR_rpt"/>
</dbReference>
<dbReference type="EMBL" id="FOFY01000002">
    <property type="protein sequence ID" value="SEQ19108.1"/>
    <property type="molecule type" value="Genomic_DNA"/>
</dbReference>
<evidence type="ECO:0000256" key="2">
    <source>
        <dbReference type="ARBA" id="ARBA00022475"/>
    </source>
</evidence>
<dbReference type="PROSITE" id="PS50005">
    <property type="entry name" value="TPR"/>
    <property type="match status" value="1"/>
</dbReference>
<feature type="repeat" description="TPR" evidence="9">
    <location>
        <begin position="185"/>
        <end position="218"/>
    </location>
</feature>
<evidence type="ECO:0000256" key="6">
    <source>
        <dbReference type="ARBA" id="ARBA00022989"/>
    </source>
</evidence>
<dbReference type="PANTHER" id="PTHR24421:SF37">
    <property type="entry name" value="SENSOR HISTIDINE KINASE NARS"/>
    <property type="match status" value="1"/>
</dbReference>
<dbReference type="AlphaFoldDB" id="A0AAJ4W1S7"/>
<comment type="subcellular location">
    <subcellularLocation>
        <location evidence="1">Cell membrane</location>
        <topology evidence="1">Multi-pass membrane protein</topology>
    </subcellularLocation>
</comment>
<evidence type="ECO:0000256" key="4">
    <source>
        <dbReference type="ARBA" id="ARBA00022692"/>
    </source>
</evidence>
<dbReference type="SUPFAM" id="SSF48452">
    <property type="entry name" value="TPR-like"/>
    <property type="match status" value="2"/>
</dbReference>
<keyword evidence="2" id="KW-1003">Cell membrane</keyword>
<dbReference type="Gene3D" id="1.25.40.10">
    <property type="entry name" value="Tetratricopeptide repeat domain"/>
    <property type="match status" value="1"/>
</dbReference>
<keyword evidence="6 10" id="KW-1133">Transmembrane helix</keyword>
<dbReference type="GO" id="GO:0000160">
    <property type="term" value="P:phosphorelay signal transduction system"/>
    <property type="evidence" value="ECO:0007669"/>
    <property type="project" value="UniProtKB-KW"/>
</dbReference>
<keyword evidence="9" id="KW-0802">TPR repeat</keyword>
<dbReference type="GO" id="GO:0005886">
    <property type="term" value="C:plasma membrane"/>
    <property type="evidence" value="ECO:0007669"/>
    <property type="project" value="UniProtKB-SubCell"/>
</dbReference>
<accession>A0AAJ4W1S7</accession>
<feature type="transmembrane region" description="Helical" evidence="10">
    <location>
        <begin position="419"/>
        <end position="442"/>
    </location>
</feature>